<proteinExistence type="predicted"/>
<dbReference type="SUPFAM" id="SSF47473">
    <property type="entry name" value="EF-hand"/>
    <property type="match status" value="1"/>
</dbReference>
<dbReference type="GO" id="GO:0005509">
    <property type="term" value="F:calcium ion binding"/>
    <property type="evidence" value="ECO:0007669"/>
    <property type="project" value="InterPro"/>
</dbReference>
<dbReference type="InterPro" id="IPR002048">
    <property type="entry name" value="EF_hand_dom"/>
</dbReference>
<evidence type="ECO:0000313" key="2">
    <source>
        <dbReference type="EMBL" id="KAL0483794.1"/>
    </source>
</evidence>
<evidence type="ECO:0000313" key="3">
    <source>
        <dbReference type="Proteomes" id="UP001431209"/>
    </source>
</evidence>
<dbReference type="Gene3D" id="3.40.50.300">
    <property type="entry name" value="P-loop containing nucleotide triphosphate hydrolases"/>
    <property type="match status" value="1"/>
</dbReference>
<dbReference type="InterPro" id="IPR027417">
    <property type="entry name" value="P-loop_NTPase"/>
</dbReference>
<dbReference type="AlphaFoldDB" id="A0AAW2Z4D5"/>
<dbReference type="EMBL" id="JAOPGA020000995">
    <property type="protein sequence ID" value="KAL0483794.1"/>
    <property type="molecule type" value="Genomic_DNA"/>
</dbReference>
<protein>
    <submittedName>
        <fullName evidence="2">EF-hand calcium-binding domain-containing protein</fullName>
    </submittedName>
</protein>
<dbReference type="Gene3D" id="1.20.890.10">
    <property type="entry name" value="cAMP-dependent protein kinase regulatory subunit, dimerization-anchoring domain"/>
    <property type="match status" value="1"/>
</dbReference>
<organism evidence="2 3">
    <name type="scientific">Acrasis kona</name>
    <dbReference type="NCBI Taxonomy" id="1008807"/>
    <lineage>
        <taxon>Eukaryota</taxon>
        <taxon>Discoba</taxon>
        <taxon>Heterolobosea</taxon>
        <taxon>Tetramitia</taxon>
        <taxon>Eutetramitia</taxon>
        <taxon>Acrasidae</taxon>
        <taxon>Acrasis</taxon>
    </lineage>
</organism>
<reference evidence="2 3" key="1">
    <citation type="submission" date="2024-03" db="EMBL/GenBank/DDBJ databases">
        <title>The Acrasis kona genome and developmental transcriptomes reveal deep origins of eukaryotic multicellular pathways.</title>
        <authorList>
            <person name="Sheikh S."/>
            <person name="Fu C.-J."/>
            <person name="Brown M.W."/>
            <person name="Baldauf S.L."/>
        </authorList>
    </citation>
    <scope>NUCLEOTIDE SEQUENCE [LARGE SCALE GENOMIC DNA]</scope>
    <source>
        <strain evidence="2 3">ATCC MYA-3509</strain>
    </source>
</reference>
<comment type="caution">
    <text evidence="2">The sequence shown here is derived from an EMBL/GenBank/DDBJ whole genome shotgun (WGS) entry which is preliminary data.</text>
</comment>
<name>A0AAW2Z4D5_9EUKA</name>
<dbReference type="InterPro" id="IPR011992">
    <property type="entry name" value="EF-hand-dom_pair"/>
</dbReference>
<dbReference type="Gene3D" id="1.10.238.10">
    <property type="entry name" value="EF-hand"/>
    <property type="match status" value="1"/>
</dbReference>
<sequence length="385" mass="44212">MNTDKSDVFLVIGPKGCGKSTLFEALQSQTSSDDILFSTTIISCPTDMKHLYSSNKHFQTLTPSEFSTRIKSRNFLFIWRELNELQQVVPDTSDSVLVQQSIDIDGRTYRGIPALEVNTAIMKKQKLVINLSSAIKLPPANIELNRPDTTGQNYSLLHDAIRSLSKKANVKVVFVRSPRKVVEERLKNLGVYNDVEVERLVEQSIHSQSDKAQEQFERYLNKYNVPLVYVDNNSTLQEGARRLNKAICHEENSLGRTEVQNYMAQNKINELMEYLLNSLLVEKPENPTSYLILLLENLKKKKNNEILNKQDFETMFDLIDVTGKGYINIDQLAKCLENLRVSRRNVDEVKHTLKENNIVKVDKDNFYREVSKALNVLRETPYYAS</sequence>
<dbReference type="InterPro" id="IPR039879">
    <property type="entry name" value="EFC10"/>
</dbReference>
<feature type="domain" description="EF-hand" evidence="1">
    <location>
        <begin position="307"/>
        <end position="342"/>
    </location>
</feature>
<keyword evidence="3" id="KW-1185">Reference proteome</keyword>
<dbReference type="Proteomes" id="UP001431209">
    <property type="component" value="Unassembled WGS sequence"/>
</dbReference>
<dbReference type="PROSITE" id="PS50222">
    <property type="entry name" value="EF_HAND_2"/>
    <property type="match status" value="1"/>
</dbReference>
<dbReference type="PANTHER" id="PTHR21847:SF1">
    <property type="entry name" value="EF-HAND CALCIUM-BINDING DOMAIN-CONTAINING PROTEIN 10"/>
    <property type="match status" value="1"/>
</dbReference>
<dbReference type="SUPFAM" id="SSF47391">
    <property type="entry name" value="Dimerization-anchoring domain of cAMP-dependent PK regulatory subunit"/>
    <property type="match status" value="1"/>
</dbReference>
<accession>A0AAW2Z4D5</accession>
<dbReference type="SUPFAM" id="SSF52540">
    <property type="entry name" value="P-loop containing nucleoside triphosphate hydrolases"/>
    <property type="match status" value="1"/>
</dbReference>
<dbReference type="PANTHER" id="PTHR21847">
    <property type="entry name" value="EF-HAND CALCIUM-BINDING DOMAIN-CONTAINING PROTEIN 10"/>
    <property type="match status" value="1"/>
</dbReference>
<evidence type="ECO:0000259" key="1">
    <source>
        <dbReference type="PROSITE" id="PS50222"/>
    </source>
</evidence>
<gene>
    <name evidence="2" type="ORF">AKO1_014052</name>
</gene>